<dbReference type="Proteomes" id="UP000019804">
    <property type="component" value="Unassembled WGS sequence"/>
</dbReference>
<dbReference type="AlphaFoldDB" id="A0A017SJ47"/>
<keyword evidence="1" id="KW-1133">Transmembrane helix</keyword>
<evidence type="ECO:0000313" key="3">
    <source>
        <dbReference type="Proteomes" id="UP000019804"/>
    </source>
</evidence>
<dbReference type="RefSeq" id="XP_040640656.1">
    <property type="nucleotide sequence ID" value="XM_040778414.1"/>
</dbReference>
<keyword evidence="3" id="KW-1185">Reference proteome</keyword>
<accession>A0A017SJ47</accession>
<dbReference type="HOGENOM" id="CLU_2072651_0_0_1"/>
<proteinExistence type="predicted"/>
<organism evidence="2 3">
    <name type="scientific">Aspergillus ruber (strain CBS 135680)</name>
    <dbReference type="NCBI Taxonomy" id="1388766"/>
    <lineage>
        <taxon>Eukaryota</taxon>
        <taxon>Fungi</taxon>
        <taxon>Dikarya</taxon>
        <taxon>Ascomycota</taxon>
        <taxon>Pezizomycotina</taxon>
        <taxon>Eurotiomycetes</taxon>
        <taxon>Eurotiomycetidae</taxon>
        <taxon>Eurotiales</taxon>
        <taxon>Aspergillaceae</taxon>
        <taxon>Aspergillus</taxon>
        <taxon>Aspergillus subgen. Aspergillus</taxon>
    </lineage>
</organism>
<dbReference type="GeneID" id="63693538"/>
<evidence type="ECO:0000256" key="1">
    <source>
        <dbReference type="SAM" id="Phobius"/>
    </source>
</evidence>
<sequence>MLTYLLAHICILCTGLSVCNVSIGSVIYFVQMKELGPTTTVRRKGLSRRCTERTRDVDWEDVALHWLILETGWMGMVIIDLCMGTEDCLQVYSVHMYPVTACSICMRLWYRNIHLDIY</sequence>
<keyword evidence="1" id="KW-0472">Membrane</keyword>
<dbReference type="EMBL" id="KK088417">
    <property type="protein sequence ID" value="EYE96968.1"/>
    <property type="molecule type" value="Genomic_DNA"/>
</dbReference>
<name>A0A017SJ47_ASPRC</name>
<protein>
    <submittedName>
        <fullName evidence="2">Uncharacterized protein</fullName>
    </submittedName>
</protein>
<evidence type="ECO:0000313" key="2">
    <source>
        <dbReference type="EMBL" id="EYE96968.1"/>
    </source>
</evidence>
<feature type="transmembrane region" description="Helical" evidence="1">
    <location>
        <begin position="6"/>
        <end position="30"/>
    </location>
</feature>
<reference evidence="3" key="1">
    <citation type="journal article" date="2014" name="Nat. Commun.">
        <title>Genomic adaptations of the halophilic Dead Sea filamentous fungus Eurotium rubrum.</title>
        <authorList>
            <person name="Kis-Papo T."/>
            <person name="Weig A.R."/>
            <person name="Riley R."/>
            <person name="Persoh D."/>
            <person name="Salamov A."/>
            <person name="Sun H."/>
            <person name="Lipzen A."/>
            <person name="Wasser S.P."/>
            <person name="Rambold G."/>
            <person name="Grigoriev I.V."/>
            <person name="Nevo E."/>
        </authorList>
    </citation>
    <scope>NUCLEOTIDE SEQUENCE [LARGE SCALE GENOMIC DNA]</scope>
    <source>
        <strain evidence="3">CBS 135680</strain>
    </source>
</reference>
<gene>
    <name evidence="2" type="ORF">EURHEDRAFT_344046</name>
</gene>
<keyword evidence="1" id="KW-0812">Transmembrane</keyword>